<evidence type="ECO:0000256" key="2">
    <source>
        <dbReference type="ARBA" id="ARBA00004496"/>
    </source>
</evidence>
<keyword evidence="4" id="KW-0963">Cytoplasm</keyword>
<dbReference type="Pfam" id="PF01582">
    <property type="entry name" value="TIR"/>
    <property type="match status" value="1"/>
</dbReference>
<dbReference type="AlphaFoldDB" id="A5B1X4"/>
<dbReference type="FunFam" id="3.40.50.10140:FF:000007">
    <property type="entry name" value="Disease resistance protein (TIR-NBS-LRR class)"/>
    <property type="match status" value="1"/>
</dbReference>
<dbReference type="GO" id="GO:0007165">
    <property type="term" value="P:signal transduction"/>
    <property type="evidence" value="ECO:0007669"/>
    <property type="project" value="InterPro"/>
</dbReference>
<dbReference type="ExpressionAtlas" id="A5B1X4">
    <property type="expression patterns" value="baseline"/>
</dbReference>
<feature type="domain" description="TIR" evidence="10">
    <location>
        <begin position="21"/>
        <end position="173"/>
    </location>
</feature>
<dbReference type="GO" id="GO:0005737">
    <property type="term" value="C:cytoplasm"/>
    <property type="evidence" value="ECO:0007669"/>
    <property type="project" value="UniProtKB-SubCell"/>
</dbReference>
<evidence type="ECO:0000256" key="3">
    <source>
        <dbReference type="ARBA" id="ARBA00011982"/>
    </source>
</evidence>
<evidence type="ECO:0000256" key="4">
    <source>
        <dbReference type="ARBA" id="ARBA00022490"/>
    </source>
</evidence>
<evidence type="ECO:0000256" key="7">
    <source>
        <dbReference type="ARBA" id="ARBA00023242"/>
    </source>
</evidence>
<evidence type="ECO:0000313" key="11">
    <source>
        <dbReference type="EMBL" id="CAN71926.1"/>
    </source>
</evidence>
<evidence type="ECO:0000256" key="8">
    <source>
        <dbReference type="ARBA" id="ARBA00047304"/>
    </source>
</evidence>
<sequence length="173" mass="20054">MAFANPQSQRASFSSISTPGWNYDVFLSFMGEDTCHKFADHLYRALNQKGVRTFRDNEELGRGEDIAPELLKAIEESRICLIVLLENYARSKWCLDELAKIMDCRQKMAKLVFPIFYHVEPFHVRGQTGSYEEAFEMHEKNADQEGMQKIQRWRKALTMVANISGWILQNGLI</sequence>
<comment type="catalytic activity">
    <reaction evidence="8">
        <text>NAD(+) + H2O = ADP-D-ribose + nicotinamide + H(+)</text>
        <dbReference type="Rhea" id="RHEA:16301"/>
        <dbReference type="ChEBI" id="CHEBI:15377"/>
        <dbReference type="ChEBI" id="CHEBI:15378"/>
        <dbReference type="ChEBI" id="CHEBI:17154"/>
        <dbReference type="ChEBI" id="CHEBI:57540"/>
        <dbReference type="ChEBI" id="CHEBI:57967"/>
        <dbReference type="EC" id="3.2.2.6"/>
    </reaction>
    <physiologicalReaction direction="left-to-right" evidence="8">
        <dbReference type="Rhea" id="RHEA:16302"/>
    </physiologicalReaction>
</comment>
<dbReference type="GO" id="GO:0005634">
    <property type="term" value="C:nucleus"/>
    <property type="evidence" value="ECO:0007669"/>
    <property type="project" value="UniProtKB-SubCell"/>
</dbReference>
<keyword evidence="5" id="KW-0378">Hydrolase</keyword>
<comment type="similarity">
    <text evidence="9">Belongs to the disease resistance TIR-NB-LRR family.</text>
</comment>
<gene>
    <name evidence="11" type="ORF">VITISV_006195</name>
</gene>
<protein>
    <recommendedName>
        <fullName evidence="3">ADP-ribosyl cyclase/cyclic ADP-ribose hydrolase</fullName>
        <ecNumber evidence="3">3.2.2.6</ecNumber>
    </recommendedName>
</protein>
<dbReference type="GO" id="GO:0043068">
    <property type="term" value="P:positive regulation of programmed cell death"/>
    <property type="evidence" value="ECO:0007669"/>
    <property type="project" value="UniProtKB-ARBA"/>
</dbReference>
<dbReference type="PROSITE" id="PS50104">
    <property type="entry name" value="TIR"/>
    <property type="match status" value="1"/>
</dbReference>
<dbReference type="PANTHER" id="PTHR32009">
    <property type="entry name" value="TMV RESISTANCE PROTEIN N-LIKE"/>
    <property type="match status" value="1"/>
</dbReference>
<evidence type="ECO:0000256" key="5">
    <source>
        <dbReference type="ARBA" id="ARBA00022801"/>
    </source>
</evidence>
<dbReference type="InterPro" id="IPR035897">
    <property type="entry name" value="Toll_tir_struct_dom_sf"/>
</dbReference>
<evidence type="ECO:0000256" key="1">
    <source>
        <dbReference type="ARBA" id="ARBA00004123"/>
    </source>
</evidence>
<dbReference type="GO" id="GO:0050832">
    <property type="term" value="P:defense response to fungus"/>
    <property type="evidence" value="ECO:0007669"/>
    <property type="project" value="UniProtKB-ARBA"/>
</dbReference>
<dbReference type="SUPFAM" id="SSF52200">
    <property type="entry name" value="Toll/Interleukin receptor TIR domain"/>
    <property type="match status" value="1"/>
</dbReference>
<keyword evidence="7" id="KW-0539">Nucleus</keyword>
<evidence type="ECO:0000256" key="9">
    <source>
        <dbReference type="ARBA" id="ARBA00061488"/>
    </source>
</evidence>
<proteinExistence type="inferred from homology"/>
<dbReference type="SMART" id="SM00255">
    <property type="entry name" value="TIR"/>
    <property type="match status" value="1"/>
</dbReference>
<comment type="subcellular location">
    <subcellularLocation>
        <location evidence="2">Cytoplasm</location>
    </subcellularLocation>
    <subcellularLocation>
        <location evidence="1">Nucleus</location>
    </subcellularLocation>
</comment>
<dbReference type="GO" id="GO:0061809">
    <property type="term" value="F:NAD+ nucleosidase activity, cyclic ADP-ribose generating"/>
    <property type="evidence" value="ECO:0007669"/>
    <property type="project" value="UniProtKB-EC"/>
</dbReference>
<reference evidence="11" key="1">
    <citation type="journal article" date="2007" name="PLoS ONE">
        <title>The first genome sequence of an elite grapevine cultivar (Pinot noir Vitis vinifera L.): coping with a highly heterozygous genome.</title>
        <authorList>
            <person name="Velasco R."/>
            <person name="Zharkikh A."/>
            <person name="Troggio M."/>
            <person name="Cartwright D.A."/>
            <person name="Cestaro A."/>
            <person name="Pruss D."/>
            <person name="Pindo M."/>
            <person name="FitzGerald L.M."/>
            <person name="Vezzulli S."/>
            <person name="Reid J."/>
            <person name="Malacarne G."/>
            <person name="Iliev D."/>
            <person name="Coppola G."/>
            <person name="Wardell B."/>
            <person name="Micheletti D."/>
            <person name="Macalma T."/>
            <person name="Facci M."/>
            <person name="Mitchell J.T."/>
            <person name="Perazzolli M."/>
            <person name="Eldredge G."/>
            <person name="Gatto P."/>
            <person name="Oyzerski R."/>
            <person name="Moretto M."/>
            <person name="Gutin N."/>
            <person name="Stefanini M."/>
            <person name="Chen Y."/>
            <person name="Segala C."/>
            <person name="Davenport C."/>
            <person name="Dematte L."/>
            <person name="Mraz A."/>
            <person name="Battilana J."/>
            <person name="Stormo K."/>
            <person name="Costa F."/>
            <person name="Tao Q."/>
            <person name="Si-Ammour A."/>
            <person name="Harkins T."/>
            <person name="Lackey A."/>
            <person name="Perbost C."/>
            <person name="Taillon B."/>
            <person name="Stella A."/>
            <person name="Solovyev V."/>
            <person name="Fawcett J.A."/>
            <person name="Sterck L."/>
            <person name="Vandepoele K."/>
            <person name="Grando S.M."/>
            <person name="Toppo S."/>
            <person name="Moser C."/>
            <person name="Lanchbury J."/>
            <person name="Bogden R."/>
            <person name="Skolnick M."/>
            <person name="Sgaramella V."/>
            <person name="Bhatnagar S.K."/>
            <person name="Fontana P."/>
            <person name="Gutin A."/>
            <person name="Van de Peer Y."/>
            <person name="Salamini F."/>
            <person name="Viola R."/>
        </authorList>
    </citation>
    <scope>NUCLEOTIDE SEQUENCE</scope>
</reference>
<keyword evidence="6" id="KW-0520">NAD</keyword>
<evidence type="ECO:0000259" key="10">
    <source>
        <dbReference type="PROSITE" id="PS50104"/>
    </source>
</evidence>
<organism evidence="11">
    <name type="scientific">Vitis vinifera</name>
    <name type="common">Grape</name>
    <dbReference type="NCBI Taxonomy" id="29760"/>
    <lineage>
        <taxon>Eukaryota</taxon>
        <taxon>Viridiplantae</taxon>
        <taxon>Streptophyta</taxon>
        <taxon>Embryophyta</taxon>
        <taxon>Tracheophyta</taxon>
        <taxon>Spermatophyta</taxon>
        <taxon>Magnoliopsida</taxon>
        <taxon>eudicotyledons</taxon>
        <taxon>Gunneridae</taxon>
        <taxon>Pentapetalae</taxon>
        <taxon>rosids</taxon>
        <taxon>Vitales</taxon>
        <taxon>Vitaceae</taxon>
        <taxon>Viteae</taxon>
        <taxon>Vitis</taxon>
    </lineage>
</organism>
<dbReference type="PANTHER" id="PTHR32009:SF39">
    <property type="entry name" value="TIR DOMAIN-CONTAINING PROTEIN"/>
    <property type="match status" value="1"/>
</dbReference>
<accession>A5B1X4</accession>
<evidence type="ECO:0000256" key="6">
    <source>
        <dbReference type="ARBA" id="ARBA00023027"/>
    </source>
</evidence>
<name>A5B1X4_VITVI</name>
<dbReference type="EMBL" id="AM443758">
    <property type="protein sequence ID" value="CAN71926.1"/>
    <property type="molecule type" value="Genomic_DNA"/>
</dbReference>
<dbReference type="InterPro" id="IPR000157">
    <property type="entry name" value="TIR_dom"/>
</dbReference>
<dbReference type="EC" id="3.2.2.6" evidence="3"/>
<dbReference type="Gene3D" id="3.40.50.10140">
    <property type="entry name" value="Toll/interleukin-1 receptor homology (TIR) domain"/>
    <property type="match status" value="1"/>
</dbReference>